<sequence>MKLRAYMVSDRIPGKVLDFEVLLDGCGMTCKGDSRGYRDSEYSLNIPDDSRHLPLRQVVITGPTMSHGQRFLMMHLKRAVGAEDCLPDMSRIINSCCFTAEHGRDDQHDQPPAAPSPRMQAFSRPARVVKTRVEDNNVVHDIEVDGAPDQPSVNARRLFRQPTLIPGPEAAPGPVMCVQCNALQAEWGFHHTHGAQRS</sequence>
<evidence type="ECO:0000256" key="1">
    <source>
        <dbReference type="SAM" id="MobiDB-lite"/>
    </source>
</evidence>
<organism evidence="2 3">
    <name type="scientific">Coccomyxa viridis</name>
    <dbReference type="NCBI Taxonomy" id="1274662"/>
    <lineage>
        <taxon>Eukaryota</taxon>
        <taxon>Viridiplantae</taxon>
        <taxon>Chlorophyta</taxon>
        <taxon>core chlorophytes</taxon>
        <taxon>Trebouxiophyceae</taxon>
        <taxon>Trebouxiophyceae incertae sedis</taxon>
        <taxon>Coccomyxaceae</taxon>
        <taxon>Coccomyxa</taxon>
    </lineage>
</organism>
<reference evidence="2 3" key="1">
    <citation type="submission" date="2024-06" db="EMBL/GenBank/DDBJ databases">
        <authorList>
            <person name="Kraege A."/>
            <person name="Thomma B."/>
        </authorList>
    </citation>
    <scope>NUCLEOTIDE SEQUENCE [LARGE SCALE GENOMIC DNA]</scope>
</reference>
<keyword evidence="3" id="KW-1185">Reference proteome</keyword>
<dbReference type="EMBL" id="CAXHTA020000001">
    <property type="protein sequence ID" value="CAL5218596.1"/>
    <property type="molecule type" value="Genomic_DNA"/>
</dbReference>
<evidence type="ECO:0000313" key="3">
    <source>
        <dbReference type="Proteomes" id="UP001497392"/>
    </source>
</evidence>
<gene>
    <name evidence="2" type="primary">g291</name>
    <name evidence="2" type="ORF">VP750_LOCUS255</name>
</gene>
<feature type="region of interest" description="Disordered" evidence="1">
    <location>
        <begin position="103"/>
        <end position="122"/>
    </location>
</feature>
<dbReference type="Proteomes" id="UP001497392">
    <property type="component" value="Unassembled WGS sequence"/>
</dbReference>
<proteinExistence type="predicted"/>
<protein>
    <submittedName>
        <fullName evidence="2">G291 protein</fullName>
    </submittedName>
</protein>
<evidence type="ECO:0000313" key="2">
    <source>
        <dbReference type="EMBL" id="CAL5218596.1"/>
    </source>
</evidence>
<accession>A0ABP1FFK5</accession>
<comment type="caution">
    <text evidence="2">The sequence shown here is derived from an EMBL/GenBank/DDBJ whole genome shotgun (WGS) entry which is preliminary data.</text>
</comment>
<name>A0ABP1FFK5_9CHLO</name>